<dbReference type="EMBL" id="ABOX02000016">
    <property type="protein sequence ID" value="EEF60465.1"/>
    <property type="molecule type" value="Genomic_DNA"/>
</dbReference>
<evidence type="ECO:0000313" key="2">
    <source>
        <dbReference type="Proteomes" id="UP000003688"/>
    </source>
</evidence>
<dbReference type="AlphaFoldDB" id="B9XHX2"/>
<reference evidence="1 2" key="1">
    <citation type="journal article" date="2011" name="J. Bacteriol.">
        <title>Genome sequence of 'Pedosphaera parvula' Ellin514, an aerobic Verrucomicrobial isolate from pasture soil.</title>
        <authorList>
            <person name="Kant R."/>
            <person name="van Passel M.W."/>
            <person name="Sangwan P."/>
            <person name="Palva A."/>
            <person name="Lucas S."/>
            <person name="Copeland A."/>
            <person name="Lapidus A."/>
            <person name="Glavina Del Rio T."/>
            <person name="Dalin E."/>
            <person name="Tice H."/>
            <person name="Bruce D."/>
            <person name="Goodwin L."/>
            <person name="Pitluck S."/>
            <person name="Chertkov O."/>
            <person name="Larimer F.W."/>
            <person name="Land M.L."/>
            <person name="Hauser L."/>
            <person name="Brettin T.S."/>
            <person name="Detter J.C."/>
            <person name="Han S."/>
            <person name="de Vos W.M."/>
            <person name="Janssen P.H."/>
            <person name="Smidt H."/>
        </authorList>
    </citation>
    <scope>NUCLEOTIDE SEQUENCE [LARGE SCALE GENOMIC DNA]</scope>
    <source>
        <strain evidence="1 2">Ellin514</strain>
    </source>
</reference>
<dbReference type="RefSeq" id="WP_007415416.1">
    <property type="nucleotide sequence ID" value="NZ_ABOX02000016.1"/>
</dbReference>
<dbReference type="STRING" id="320771.Cflav_PD3435"/>
<gene>
    <name evidence="1" type="ORF">Cflav_PD3435</name>
</gene>
<dbReference type="InterPro" id="IPR008969">
    <property type="entry name" value="CarboxyPept-like_regulatory"/>
</dbReference>
<proteinExistence type="predicted"/>
<comment type="caution">
    <text evidence="1">The sequence shown here is derived from an EMBL/GenBank/DDBJ whole genome shotgun (WGS) entry which is preliminary data.</text>
</comment>
<accession>B9XHX2</accession>
<organism evidence="1 2">
    <name type="scientific">Pedosphaera parvula (strain Ellin514)</name>
    <dbReference type="NCBI Taxonomy" id="320771"/>
    <lineage>
        <taxon>Bacteria</taxon>
        <taxon>Pseudomonadati</taxon>
        <taxon>Verrucomicrobiota</taxon>
        <taxon>Pedosphaerae</taxon>
        <taxon>Pedosphaerales</taxon>
        <taxon>Pedosphaeraceae</taxon>
        <taxon>Pedosphaera</taxon>
    </lineage>
</organism>
<evidence type="ECO:0000313" key="1">
    <source>
        <dbReference type="EMBL" id="EEF60465.1"/>
    </source>
</evidence>
<protein>
    <submittedName>
        <fullName evidence="1">Uncharacterized protein</fullName>
    </submittedName>
</protein>
<sequence length="359" mass="38882" precursor="true">MRNIKEILFAVAIGLLAVSTSPAEEKIHGVVLDDAGRPVAGARVLDATSQVVFLMDGKFGCGAFKGTTTNTDDVGRFLLRGVGENKTRVIVVSEDGQMIQPVEASGPGQALKITLPKPATLLIRYDIPGDVAEAYFELTLRTNKLKLPLWNYITLKTTAKVSNGGQIVLSNLTAGTYDFSRIRIGGPTNSGFMFMSGDPAEFVRSDLQRLDLKSGRTQQVHVVRSLGQRVQGQVTGLEPTTNLAGAYLYLGSATAIGSPLDFKSKLEPCFDAVELGEDGHFQTALLEPGTYTLVAEVFNLGEPPPRKPVADDEPEFWGFEGLSRSLRLAFVGSTKVTVTRQSPPSVVKFRLRPWVEPQK</sequence>
<dbReference type="Proteomes" id="UP000003688">
    <property type="component" value="Unassembled WGS sequence"/>
</dbReference>
<dbReference type="SUPFAM" id="SSF49464">
    <property type="entry name" value="Carboxypeptidase regulatory domain-like"/>
    <property type="match status" value="1"/>
</dbReference>
<name>B9XHX2_PEDPL</name>
<keyword evidence="2" id="KW-1185">Reference proteome</keyword>